<keyword evidence="3" id="KW-1185">Reference proteome</keyword>
<feature type="compositionally biased region" description="Basic and acidic residues" evidence="1">
    <location>
        <begin position="41"/>
        <end position="59"/>
    </location>
</feature>
<organism evidence="2 3">
    <name type="scientific">Ameyamaea chiangmaiensis</name>
    <dbReference type="NCBI Taxonomy" id="442969"/>
    <lineage>
        <taxon>Bacteria</taxon>
        <taxon>Pseudomonadati</taxon>
        <taxon>Pseudomonadota</taxon>
        <taxon>Alphaproteobacteria</taxon>
        <taxon>Acetobacterales</taxon>
        <taxon>Acetobacteraceae</taxon>
        <taxon>Ameyamaea</taxon>
    </lineage>
</organism>
<gene>
    <name evidence="2" type="ORF">HUK82_11500</name>
</gene>
<name>A0A850PFF2_9PROT</name>
<evidence type="ECO:0000313" key="3">
    <source>
        <dbReference type="Proteomes" id="UP000585665"/>
    </source>
</evidence>
<evidence type="ECO:0008006" key="4">
    <source>
        <dbReference type="Google" id="ProtNLM"/>
    </source>
</evidence>
<reference evidence="2 3" key="1">
    <citation type="submission" date="2020-06" db="EMBL/GenBank/DDBJ databases">
        <title>Description of novel acetic acid bacteria.</title>
        <authorList>
            <person name="Sombolestani A."/>
        </authorList>
    </citation>
    <scope>NUCLEOTIDE SEQUENCE [LARGE SCALE GENOMIC DNA]</scope>
    <source>
        <strain evidence="2 3">LMG 27010</strain>
    </source>
</reference>
<dbReference type="Proteomes" id="UP000585665">
    <property type="component" value="Unassembled WGS sequence"/>
</dbReference>
<dbReference type="EMBL" id="JABXXR010000098">
    <property type="protein sequence ID" value="NVN41180.1"/>
    <property type="molecule type" value="Genomic_DNA"/>
</dbReference>
<evidence type="ECO:0000256" key="1">
    <source>
        <dbReference type="SAM" id="MobiDB-lite"/>
    </source>
</evidence>
<proteinExistence type="predicted"/>
<dbReference type="AlphaFoldDB" id="A0A850PFF2"/>
<sequence>MTAGRGRADTDAVARWIRQSLHTTYDTVLREPLPDSLLDVLDNRDRPQEGDSVEPRRRS</sequence>
<feature type="region of interest" description="Disordered" evidence="1">
    <location>
        <begin position="35"/>
        <end position="59"/>
    </location>
</feature>
<evidence type="ECO:0000313" key="2">
    <source>
        <dbReference type="EMBL" id="NVN41180.1"/>
    </source>
</evidence>
<protein>
    <recommendedName>
        <fullName evidence="4">Anti-sigma factor NepR domain-containing protein</fullName>
    </recommendedName>
</protein>
<accession>A0A850PFF2</accession>
<comment type="caution">
    <text evidence="2">The sequence shown here is derived from an EMBL/GenBank/DDBJ whole genome shotgun (WGS) entry which is preliminary data.</text>
</comment>